<keyword evidence="2" id="KW-0802">TPR repeat</keyword>
<evidence type="ECO:0000313" key="4">
    <source>
        <dbReference type="Proteomes" id="UP000292702"/>
    </source>
</evidence>
<dbReference type="Gene3D" id="1.25.40.10">
    <property type="entry name" value="Tetratricopeptide repeat domain"/>
    <property type="match status" value="1"/>
</dbReference>
<name>A0A4V2MX55_9APHY</name>
<sequence length="529" mass="59204">MPDAVTLAVQLKNEGNALFARRDYRAAHHKYTLAINEDDNNAVLYANRAACSHHLHNFLDASADASRATDIDPTYAKAWARYAAARGSLGDETGSIEGWRRAIDALPRENRTPAEVRQLDQYQAELATIERRLNRRNNEPARGTRLSAETTPWTRATALLPELRASQQIMSSAFIIWGAFEEWQQGLNAIGMQRVVGGMMSGYVGAIERLCSAIMRDTRVFHLTAGFISKYNNQVQFEVNMTKAWAEGGTDIIIPELVRRQQLEGWDSARPAIGTTVRIYIMQGFMESHIHQRHAGGVEYVGRALEIIRWGNRTWANVPAADRGAVFGDSFMHGVHAVYLDVLFEAAVNSPRRYLDLLEKEAQALLHLDVAHMSANDHNDPGFIASFTTYPRAIAFSMMGYCHAQKAQKLAGGNSEERETSKALYQDAARAYSSAATSYFKDDEKHVWMLSCSLTNSFHYRAPLSVTLPLMQQIRDRLPVAQKIWEFGMLSQANSAQLRRVVDFEAEVRGAVEAGRLSMDSCVMLGDRI</sequence>
<evidence type="ECO:0000256" key="1">
    <source>
        <dbReference type="ARBA" id="ARBA00022737"/>
    </source>
</evidence>
<dbReference type="InterPro" id="IPR047150">
    <property type="entry name" value="SGT"/>
</dbReference>
<dbReference type="InterPro" id="IPR019734">
    <property type="entry name" value="TPR_rpt"/>
</dbReference>
<dbReference type="AlphaFoldDB" id="A0A4V2MX55"/>
<reference evidence="3 4" key="1">
    <citation type="submission" date="2018-11" db="EMBL/GenBank/DDBJ databases">
        <title>Genome assembly of Steccherinum ochraceum LE-BIN_3174, the white-rot fungus of the Steccherinaceae family (The Residual Polyporoid clade, Polyporales, Basidiomycota).</title>
        <authorList>
            <person name="Fedorova T.V."/>
            <person name="Glazunova O.A."/>
            <person name="Landesman E.O."/>
            <person name="Moiseenko K.V."/>
            <person name="Psurtseva N.V."/>
            <person name="Savinova O.S."/>
            <person name="Shakhova N.V."/>
            <person name="Tyazhelova T.V."/>
            <person name="Vasina D.V."/>
        </authorList>
    </citation>
    <scope>NUCLEOTIDE SEQUENCE [LARGE SCALE GENOMIC DNA]</scope>
    <source>
        <strain evidence="3 4">LE-BIN_3174</strain>
    </source>
</reference>
<gene>
    <name evidence="3" type="ORF">EIP91_009674</name>
</gene>
<protein>
    <submittedName>
        <fullName evidence="3">Uncharacterized protein</fullName>
    </submittedName>
</protein>
<keyword evidence="4" id="KW-1185">Reference proteome</keyword>
<accession>A0A4V2MX55</accession>
<keyword evidence="1" id="KW-0677">Repeat</keyword>
<proteinExistence type="predicted"/>
<dbReference type="PANTHER" id="PTHR45831">
    <property type="entry name" value="LD24721P"/>
    <property type="match status" value="1"/>
</dbReference>
<dbReference type="SUPFAM" id="SSF48452">
    <property type="entry name" value="TPR-like"/>
    <property type="match status" value="1"/>
</dbReference>
<evidence type="ECO:0000256" key="2">
    <source>
        <dbReference type="ARBA" id="ARBA00022803"/>
    </source>
</evidence>
<organism evidence="3 4">
    <name type="scientific">Steccherinum ochraceum</name>
    <dbReference type="NCBI Taxonomy" id="92696"/>
    <lineage>
        <taxon>Eukaryota</taxon>
        <taxon>Fungi</taxon>
        <taxon>Dikarya</taxon>
        <taxon>Basidiomycota</taxon>
        <taxon>Agaricomycotina</taxon>
        <taxon>Agaricomycetes</taxon>
        <taxon>Polyporales</taxon>
        <taxon>Steccherinaceae</taxon>
        <taxon>Steccherinum</taxon>
    </lineage>
</organism>
<dbReference type="EMBL" id="RWJN01000056">
    <property type="protein sequence ID" value="TCD68807.1"/>
    <property type="molecule type" value="Genomic_DNA"/>
</dbReference>
<dbReference type="GO" id="GO:0072380">
    <property type="term" value="C:TRC complex"/>
    <property type="evidence" value="ECO:0007669"/>
    <property type="project" value="TreeGrafter"/>
</dbReference>
<dbReference type="GO" id="GO:0006620">
    <property type="term" value="P:post-translational protein targeting to endoplasmic reticulum membrane"/>
    <property type="evidence" value="ECO:0007669"/>
    <property type="project" value="TreeGrafter"/>
</dbReference>
<dbReference type="InterPro" id="IPR011990">
    <property type="entry name" value="TPR-like_helical_dom_sf"/>
</dbReference>
<evidence type="ECO:0000313" key="3">
    <source>
        <dbReference type="EMBL" id="TCD68807.1"/>
    </source>
</evidence>
<dbReference type="Proteomes" id="UP000292702">
    <property type="component" value="Unassembled WGS sequence"/>
</dbReference>
<dbReference type="GO" id="GO:0060090">
    <property type="term" value="F:molecular adaptor activity"/>
    <property type="evidence" value="ECO:0007669"/>
    <property type="project" value="TreeGrafter"/>
</dbReference>
<comment type="caution">
    <text evidence="3">The sequence shown here is derived from an EMBL/GenBank/DDBJ whole genome shotgun (WGS) entry which is preliminary data.</text>
</comment>
<dbReference type="SMART" id="SM00028">
    <property type="entry name" value="TPR"/>
    <property type="match status" value="3"/>
</dbReference>
<dbReference type="GO" id="GO:0016020">
    <property type="term" value="C:membrane"/>
    <property type="evidence" value="ECO:0007669"/>
    <property type="project" value="TreeGrafter"/>
</dbReference>
<dbReference type="PANTHER" id="PTHR45831:SF5">
    <property type="entry name" value="STI1 DOMAIN-CONTAINING PROTEIN"/>
    <property type="match status" value="1"/>
</dbReference>
<dbReference type="OrthoDB" id="2423701at2759"/>
<dbReference type="STRING" id="92696.A0A4V2MX55"/>